<dbReference type="Gene3D" id="1.25.40.10">
    <property type="entry name" value="Tetratricopeptide repeat domain"/>
    <property type="match status" value="3"/>
</dbReference>
<dbReference type="Pfam" id="PF13432">
    <property type="entry name" value="TPR_16"/>
    <property type="match status" value="1"/>
</dbReference>
<dbReference type="EMBL" id="CP042914">
    <property type="protein sequence ID" value="QEG41707.1"/>
    <property type="molecule type" value="Genomic_DNA"/>
</dbReference>
<dbReference type="PANTHER" id="PTHR44858:SF1">
    <property type="entry name" value="UDP-N-ACETYLGLUCOSAMINE--PEPTIDE N-ACETYLGLUCOSAMINYLTRANSFERASE SPINDLY-RELATED"/>
    <property type="match status" value="1"/>
</dbReference>
<evidence type="ECO:0000256" key="1">
    <source>
        <dbReference type="ARBA" id="ARBA00022737"/>
    </source>
</evidence>
<keyword evidence="4" id="KW-1133">Transmembrane helix</keyword>
<dbReference type="AlphaFoldDB" id="A0A5B9QRH9"/>
<keyword evidence="2 3" id="KW-0802">TPR repeat</keyword>
<protein>
    <submittedName>
        <fullName evidence="5">Cellulose synthase subunit BcsC</fullName>
    </submittedName>
</protein>
<dbReference type="PANTHER" id="PTHR44858">
    <property type="entry name" value="TETRATRICOPEPTIDE REPEAT PROTEIN 6"/>
    <property type="match status" value="1"/>
</dbReference>
<keyword evidence="4" id="KW-0812">Transmembrane</keyword>
<dbReference type="Proteomes" id="UP000325286">
    <property type="component" value="Chromosome"/>
</dbReference>
<dbReference type="SUPFAM" id="SSF52266">
    <property type="entry name" value="SGNH hydrolase"/>
    <property type="match status" value="1"/>
</dbReference>
<dbReference type="InterPro" id="IPR050498">
    <property type="entry name" value="Ycf3"/>
</dbReference>
<feature type="repeat" description="TPR" evidence="3">
    <location>
        <begin position="348"/>
        <end position="381"/>
    </location>
</feature>
<evidence type="ECO:0000256" key="3">
    <source>
        <dbReference type="PROSITE-ProRule" id="PRU00339"/>
    </source>
</evidence>
<evidence type="ECO:0000256" key="2">
    <source>
        <dbReference type="ARBA" id="ARBA00022803"/>
    </source>
</evidence>
<dbReference type="PROSITE" id="PS50005">
    <property type="entry name" value="TPR"/>
    <property type="match status" value="2"/>
</dbReference>
<dbReference type="InterPro" id="IPR036514">
    <property type="entry name" value="SGNH_hydro_sf"/>
</dbReference>
<organism evidence="5 6">
    <name type="scientific">Roseimaritima ulvae</name>
    <dbReference type="NCBI Taxonomy" id="980254"/>
    <lineage>
        <taxon>Bacteria</taxon>
        <taxon>Pseudomonadati</taxon>
        <taxon>Planctomycetota</taxon>
        <taxon>Planctomycetia</taxon>
        <taxon>Pirellulales</taxon>
        <taxon>Pirellulaceae</taxon>
        <taxon>Roseimaritima</taxon>
    </lineage>
</organism>
<dbReference type="OrthoDB" id="228932at2"/>
<dbReference type="Pfam" id="PF14559">
    <property type="entry name" value="TPR_19"/>
    <property type="match status" value="1"/>
</dbReference>
<dbReference type="SMART" id="SM00028">
    <property type="entry name" value="TPR"/>
    <property type="match status" value="7"/>
</dbReference>
<feature type="transmembrane region" description="Helical" evidence="4">
    <location>
        <begin position="30"/>
        <end position="53"/>
    </location>
</feature>
<dbReference type="Pfam" id="PF13181">
    <property type="entry name" value="TPR_8"/>
    <property type="match status" value="1"/>
</dbReference>
<sequence>MLRRRGESPLVMNRSEKRQPSVRLSLRKKVLFGLLVTCGFFVFLELSLVLLGLGKNVDTSDPFVGFSKRVPLLERVTDEQGQVQLRTAANKLVWFNDQQFPLKKTANTRRVFCLGGSTTFGRPFADSTSFCGWLREFLPLADDSTQWEVINAGGVSYASYRVAAVMEELAQYEPDLFIVYSGQNEFLERRTYTDMFETSDLNFAVTAALRRTRTWGVLQSAIHRSDDPQRRSPAEVLPGEVDEMLNHTIGPADYHRDAQWHAKVLHHYELNLRRMVAIARGAGAEIAFVVPASNEKNCSPFKSEFEPGIDQPSVNELLKRATVEAHDGQWQRSIATLRQAQRIDDQYALVDYRLGQAYWETGDTEAAQQAFQRALNYDVCPLRAPEAFLETVRKIAAEQDATLIDFEKRLRDRCYDEHGHSLLGEEYFLDHVHPTIDAHRQLALWITEGLRADGIIAGSVIPEAQQQVIVERVRASIDIEQQGVALRNLAKVLHWAGKFDEAAPRARDALQCIPDDPESLVVLADCLVQMHQSEEAVQKYQRLISVAPFYGRGHLAYGEWLLIAGDHENADQHLSMAVALLAPDTDRYWRAVYNGAIAKIKRQQFDEAIPLLEQIDTAFPDDASTLALLAEAKAGLEDTQAAIELYRRAIRLRSGEVAWHTHLGFLLLKIDRPQQALNQFEAALALDAEHPRATSGRSIARQLMNTADESKP</sequence>
<dbReference type="InterPro" id="IPR019734">
    <property type="entry name" value="TPR_rpt"/>
</dbReference>
<dbReference type="Gene3D" id="3.40.50.1110">
    <property type="entry name" value="SGNH hydrolase"/>
    <property type="match status" value="1"/>
</dbReference>
<keyword evidence="4" id="KW-0472">Membrane</keyword>
<keyword evidence="6" id="KW-1185">Reference proteome</keyword>
<proteinExistence type="predicted"/>
<keyword evidence="1" id="KW-0677">Repeat</keyword>
<dbReference type="GO" id="GO:0016788">
    <property type="term" value="F:hydrolase activity, acting on ester bonds"/>
    <property type="evidence" value="ECO:0007669"/>
    <property type="project" value="UniProtKB-ARBA"/>
</dbReference>
<gene>
    <name evidence="5" type="ORF">UC8_37330</name>
</gene>
<name>A0A5B9QRH9_9BACT</name>
<dbReference type="InterPro" id="IPR011990">
    <property type="entry name" value="TPR-like_helical_dom_sf"/>
</dbReference>
<evidence type="ECO:0000313" key="5">
    <source>
        <dbReference type="EMBL" id="QEG41707.1"/>
    </source>
</evidence>
<evidence type="ECO:0000256" key="4">
    <source>
        <dbReference type="SAM" id="Phobius"/>
    </source>
</evidence>
<feature type="repeat" description="TPR" evidence="3">
    <location>
        <begin position="657"/>
        <end position="690"/>
    </location>
</feature>
<dbReference type="SUPFAM" id="SSF48452">
    <property type="entry name" value="TPR-like"/>
    <property type="match status" value="2"/>
</dbReference>
<reference evidence="5 6" key="1">
    <citation type="submission" date="2019-08" db="EMBL/GenBank/DDBJ databases">
        <title>Deep-cultivation of Planctomycetes and their phenomic and genomic characterization uncovers novel biology.</title>
        <authorList>
            <person name="Wiegand S."/>
            <person name="Jogler M."/>
            <person name="Boedeker C."/>
            <person name="Pinto D."/>
            <person name="Vollmers J."/>
            <person name="Rivas-Marin E."/>
            <person name="Kohn T."/>
            <person name="Peeters S.H."/>
            <person name="Heuer A."/>
            <person name="Rast P."/>
            <person name="Oberbeckmann S."/>
            <person name="Bunk B."/>
            <person name="Jeske O."/>
            <person name="Meyerdierks A."/>
            <person name="Storesund J.E."/>
            <person name="Kallscheuer N."/>
            <person name="Luecker S."/>
            <person name="Lage O.M."/>
            <person name="Pohl T."/>
            <person name="Merkel B.J."/>
            <person name="Hornburger P."/>
            <person name="Mueller R.-W."/>
            <person name="Bruemmer F."/>
            <person name="Labrenz M."/>
            <person name="Spormann A.M."/>
            <person name="Op den Camp H."/>
            <person name="Overmann J."/>
            <person name="Amann R."/>
            <person name="Jetten M.S.M."/>
            <person name="Mascher T."/>
            <person name="Medema M.H."/>
            <person name="Devos D.P."/>
            <person name="Kaster A.-K."/>
            <person name="Ovreas L."/>
            <person name="Rohde M."/>
            <person name="Galperin M.Y."/>
            <person name="Jogler C."/>
        </authorList>
    </citation>
    <scope>NUCLEOTIDE SEQUENCE [LARGE SCALE GENOMIC DNA]</scope>
    <source>
        <strain evidence="5 6">UC8</strain>
    </source>
</reference>
<accession>A0A5B9QRH9</accession>
<evidence type="ECO:0000313" key="6">
    <source>
        <dbReference type="Proteomes" id="UP000325286"/>
    </source>
</evidence>
<dbReference type="KEGG" id="rul:UC8_37330"/>